<accession>A0A518IGD5</accession>
<protein>
    <submittedName>
        <fullName evidence="1">Uncharacterized protein</fullName>
    </submittedName>
</protein>
<dbReference type="OrthoDB" id="290771at2"/>
<dbReference type="RefSeq" id="WP_145311513.1">
    <property type="nucleotide sequence ID" value="NZ_CP037452.1"/>
</dbReference>
<reference evidence="1 2" key="1">
    <citation type="submission" date="2019-03" db="EMBL/GenBank/DDBJ databases">
        <title>Deep-cultivation of Planctomycetes and their phenomic and genomic characterization uncovers novel biology.</title>
        <authorList>
            <person name="Wiegand S."/>
            <person name="Jogler M."/>
            <person name="Boedeker C."/>
            <person name="Pinto D."/>
            <person name="Vollmers J."/>
            <person name="Rivas-Marin E."/>
            <person name="Kohn T."/>
            <person name="Peeters S.H."/>
            <person name="Heuer A."/>
            <person name="Rast P."/>
            <person name="Oberbeckmann S."/>
            <person name="Bunk B."/>
            <person name="Jeske O."/>
            <person name="Meyerdierks A."/>
            <person name="Storesund J.E."/>
            <person name="Kallscheuer N."/>
            <person name="Luecker S."/>
            <person name="Lage O.M."/>
            <person name="Pohl T."/>
            <person name="Merkel B.J."/>
            <person name="Hornburger P."/>
            <person name="Mueller R.-W."/>
            <person name="Bruemmer F."/>
            <person name="Labrenz M."/>
            <person name="Spormann A.M."/>
            <person name="Op den Camp H."/>
            <person name="Overmann J."/>
            <person name="Amann R."/>
            <person name="Jetten M.S.M."/>
            <person name="Mascher T."/>
            <person name="Medema M.H."/>
            <person name="Devos D.P."/>
            <person name="Kaster A.-K."/>
            <person name="Ovreas L."/>
            <person name="Rohde M."/>
            <person name="Galperin M.Y."/>
            <person name="Jogler C."/>
        </authorList>
    </citation>
    <scope>NUCLEOTIDE SEQUENCE [LARGE SCALE GENOMIC DNA]</scope>
    <source>
        <strain evidence="1 2">Enr17</strain>
    </source>
</reference>
<organism evidence="1 2">
    <name type="scientific">Gimesia fumaroli</name>
    <dbReference type="NCBI Taxonomy" id="2527976"/>
    <lineage>
        <taxon>Bacteria</taxon>
        <taxon>Pseudomonadati</taxon>
        <taxon>Planctomycetota</taxon>
        <taxon>Planctomycetia</taxon>
        <taxon>Planctomycetales</taxon>
        <taxon>Planctomycetaceae</taxon>
        <taxon>Gimesia</taxon>
    </lineage>
</organism>
<keyword evidence="2" id="KW-1185">Reference proteome</keyword>
<gene>
    <name evidence="1" type="ORF">Enr17x_42110</name>
</gene>
<dbReference type="KEGG" id="gfm:Enr17x_42110"/>
<evidence type="ECO:0000313" key="1">
    <source>
        <dbReference type="EMBL" id="QDV52151.1"/>
    </source>
</evidence>
<dbReference type="AlphaFoldDB" id="A0A518IGD5"/>
<proteinExistence type="predicted"/>
<sequence>MLQQQHLILISAALQYWTEEMDLEDSKIFEIYAGSDKIELKWREADIQRLRMQLLTAQLRYAVCQSNATSVKNSRLFSTIEAATQVLGDESDQLGAVLVIDPAI</sequence>
<dbReference type="Proteomes" id="UP000318313">
    <property type="component" value="Chromosome"/>
</dbReference>
<evidence type="ECO:0000313" key="2">
    <source>
        <dbReference type="Proteomes" id="UP000318313"/>
    </source>
</evidence>
<name>A0A518IGD5_9PLAN</name>
<dbReference type="EMBL" id="CP037452">
    <property type="protein sequence ID" value="QDV52151.1"/>
    <property type="molecule type" value="Genomic_DNA"/>
</dbReference>